<accession>A0A498HHJ5</accession>
<dbReference type="SUPFAM" id="SSF54171">
    <property type="entry name" value="DNA-binding domain"/>
    <property type="match status" value="2"/>
</dbReference>
<dbReference type="InterPro" id="IPR001471">
    <property type="entry name" value="AP2/ERF_dom"/>
</dbReference>
<evidence type="ECO:0000256" key="12">
    <source>
        <dbReference type="ARBA" id="ARBA00023125"/>
    </source>
</evidence>
<keyword evidence="12" id="KW-0238">DNA-binding</keyword>
<sequence length="674" mass="75789">MASKLNLALLMISFCMLVPSLKAETQNDTLNIAEFDSVWQQRALKAQKAALKAYQPNPEQVTEDFNESVEMTIIEDDHDDDHAAGNSTGRHLLGKRYTGPCKATNPIDRCWRCQANWADNRKHLASCVKGFGRKTRGGKKGAYYIVTDSSDDNIHDPKPGTLRHAVIQKQPLWIIFARSMVIRLTQELIVTSHKTIDARGANVHIAHGAGITLQFVQNVIIHGLHIHDTVPGNGGMIRDSVDHIGIRTHSDGDGISIYGSSNIWLDHLSMWNCADGLIDAIQGSTAITISNSHFTRHNDVMLFGASDGFSGDAIMQITVAFNHFGKGLIQRMPRCRWGFIHVVNNDYTHWLMYAIGGSSHPTIISQGNRFIAPPNQAAKEVTKRDYAPESVWKSWQWRSEGDLMINGAFFVQSGVPSKNHGFGRLDVMKARPGTYVTRLTRFAGSLNCKMELTMVKNEENPGRRRLCAEDPEAQAARCVKRRRRDPPPVAVSCDNSQTEQKLPQKLADQTLTTTMKRSSRFRGVSRHRWTGRFEAHLWDKLSWNVTQKKKGKQVYLGAYGEEESAARAYDLAALKYWGASTFTNFPISDYEKEIEIMQSVTKEEFLASLRRKSSGFSRGVSKYRGVARHHHNGRWEARIGRAFGNKYLYLGTYSKLSSNPKTSYSEISCRERGN</sequence>
<dbReference type="SMART" id="SM00656">
    <property type="entry name" value="Amb_all"/>
    <property type="match status" value="1"/>
</dbReference>
<dbReference type="InterPro" id="IPR012334">
    <property type="entry name" value="Pectin_lyas_fold"/>
</dbReference>
<dbReference type="InterPro" id="IPR016177">
    <property type="entry name" value="DNA-bd_dom_sf"/>
</dbReference>
<comment type="subcellular location">
    <subcellularLocation>
        <location evidence="2">Nucleus</location>
    </subcellularLocation>
    <subcellularLocation>
        <location evidence="3">Secreted</location>
        <location evidence="3">Cell wall</location>
    </subcellularLocation>
</comment>
<evidence type="ECO:0000256" key="2">
    <source>
        <dbReference type="ARBA" id="ARBA00004123"/>
    </source>
</evidence>
<evidence type="ECO:0000256" key="14">
    <source>
        <dbReference type="ARBA" id="ARBA00023163"/>
    </source>
</evidence>
<evidence type="ECO:0000256" key="13">
    <source>
        <dbReference type="ARBA" id="ARBA00023159"/>
    </source>
</evidence>
<dbReference type="Gene3D" id="3.30.730.10">
    <property type="entry name" value="AP2/ERF domain"/>
    <property type="match status" value="2"/>
</dbReference>
<dbReference type="SMART" id="SM00380">
    <property type="entry name" value="AP2"/>
    <property type="match status" value="2"/>
</dbReference>
<comment type="pathway">
    <text evidence="4 19">Glycan metabolism; pectin degradation; 2-dehydro-3-deoxy-D-gluconate from pectin: step 2/5.</text>
</comment>
<keyword evidence="9 19" id="KW-0732">Signal</keyword>
<comment type="similarity">
    <text evidence="5 19">Belongs to the polysaccharide lyase 1 family.</text>
</comment>
<evidence type="ECO:0000256" key="18">
    <source>
        <dbReference type="ARBA" id="ARBA00037973"/>
    </source>
</evidence>
<keyword evidence="16 19" id="KW-0456">Lyase</keyword>
<dbReference type="InterPro" id="IPR007524">
    <property type="entry name" value="Pec_lyase_N"/>
</dbReference>
<keyword evidence="10 19" id="KW-0106">Calcium</keyword>
<comment type="similarity">
    <text evidence="18">Belongs to the AP2/ERF transcription factor family. AP2 subfamily.</text>
</comment>
<keyword evidence="7" id="KW-0964">Secreted</keyword>
<keyword evidence="15" id="KW-0325">Glycoprotein</keyword>
<dbReference type="EC" id="4.2.2.2" evidence="6 19"/>
<name>A0A498HHJ5_MALDO</name>
<dbReference type="InterPro" id="IPR002022">
    <property type="entry name" value="Pec_lyase"/>
</dbReference>
<dbReference type="PANTHER" id="PTHR31683:SF184">
    <property type="entry name" value="PECTATE LYASE"/>
    <property type="match status" value="1"/>
</dbReference>
<evidence type="ECO:0000256" key="7">
    <source>
        <dbReference type="ARBA" id="ARBA00022512"/>
    </source>
</evidence>
<evidence type="ECO:0000313" key="22">
    <source>
        <dbReference type="EMBL" id="RXH69362.1"/>
    </source>
</evidence>
<dbReference type="PROSITE" id="PS51032">
    <property type="entry name" value="AP2_ERF"/>
    <property type="match status" value="2"/>
</dbReference>
<protein>
    <recommendedName>
        <fullName evidence="6 19">Pectate lyase</fullName>
        <ecNumber evidence="6 19">4.2.2.2</ecNumber>
    </recommendedName>
</protein>
<feature type="signal peptide" evidence="19">
    <location>
        <begin position="1"/>
        <end position="23"/>
    </location>
</feature>
<dbReference type="GO" id="GO:0003700">
    <property type="term" value="F:DNA-binding transcription factor activity"/>
    <property type="evidence" value="ECO:0007669"/>
    <property type="project" value="InterPro"/>
</dbReference>
<dbReference type="EMBL" id="RDQH01000343">
    <property type="protein sequence ID" value="RXH69362.1"/>
    <property type="molecule type" value="Genomic_DNA"/>
</dbReference>
<comment type="caution">
    <text evidence="22">The sequence shown here is derived from an EMBL/GenBank/DDBJ whole genome shotgun (WGS) entry which is preliminary data.</text>
</comment>
<dbReference type="Pfam" id="PF00847">
    <property type="entry name" value="AP2"/>
    <property type="match status" value="1"/>
</dbReference>
<feature type="region of interest" description="Disordered" evidence="20">
    <location>
        <begin position="478"/>
        <end position="501"/>
    </location>
</feature>
<gene>
    <name evidence="22" type="ORF">DVH24_037146</name>
</gene>
<dbReference type="InterPro" id="IPR045032">
    <property type="entry name" value="PEL"/>
</dbReference>
<evidence type="ECO:0000256" key="5">
    <source>
        <dbReference type="ARBA" id="ARBA00010980"/>
    </source>
</evidence>
<keyword evidence="17" id="KW-0539">Nucleus</keyword>
<evidence type="ECO:0000256" key="11">
    <source>
        <dbReference type="ARBA" id="ARBA00023015"/>
    </source>
</evidence>
<dbReference type="Pfam" id="PF04431">
    <property type="entry name" value="Pec_lyase_N"/>
    <property type="match status" value="1"/>
</dbReference>
<reference evidence="22 23" key="1">
    <citation type="submission" date="2018-10" db="EMBL/GenBank/DDBJ databases">
        <title>A high-quality apple genome assembly.</title>
        <authorList>
            <person name="Hu J."/>
        </authorList>
    </citation>
    <scope>NUCLEOTIDE SEQUENCE [LARGE SCALE GENOMIC DNA]</scope>
    <source>
        <strain evidence="23">cv. HFTH1</strain>
        <tissue evidence="22">Young leaf</tissue>
    </source>
</reference>
<evidence type="ECO:0000256" key="3">
    <source>
        <dbReference type="ARBA" id="ARBA00004191"/>
    </source>
</evidence>
<dbReference type="STRING" id="3750.A0A498HHJ5"/>
<dbReference type="Gene3D" id="2.160.20.10">
    <property type="entry name" value="Single-stranded right-handed beta-helix, Pectin lyase-like"/>
    <property type="match status" value="1"/>
</dbReference>
<dbReference type="SUPFAM" id="SSF51126">
    <property type="entry name" value="Pectin lyase-like"/>
    <property type="match status" value="1"/>
</dbReference>
<evidence type="ECO:0000256" key="17">
    <source>
        <dbReference type="ARBA" id="ARBA00023242"/>
    </source>
</evidence>
<evidence type="ECO:0000256" key="16">
    <source>
        <dbReference type="ARBA" id="ARBA00023239"/>
    </source>
</evidence>
<dbReference type="InterPro" id="IPR018082">
    <property type="entry name" value="AmbAllergen"/>
</dbReference>
<proteinExistence type="inferred from homology"/>
<dbReference type="GO" id="GO:0003677">
    <property type="term" value="F:DNA binding"/>
    <property type="evidence" value="ECO:0007669"/>
    <property type="project" value="UniProtKB-KW"/>
</dbReference>
<dbReference type="CDD" id="cd00018">
    <property type="entry name" value="AP2"/>
    <property type="match status" value="1"/>
</dbReference>
<dbReference type="GO" id="GO:0030570">
    <property type="term" value="F:pectate lyase activity"/>
    <property type="evidence" value="ECO:0007669"/>
    <property type="project" value="UniProtKB-EC"/>
</dbReference>
<comment type="cofactor">
    <cofactor evidence="19">
        <name>Ca(2+)</name>
        <dbReference type="ChEBI" id="CHEBI:29108"/>
    </cofactor>
    <text evidence="19">Binds 1 Ca(2+) ion. Required for its activity.</text>
</comment>
<dbReference type="GO" id="GO:0045490">
    <property type="term" value="P:pectin catabolic process"/>
    <property type="evidence" value="ECO:0007669"/>
    <property type="project" value="UniProtKB-UniPathway"/>
</dbReference>
<keyword evidence="23" id="KW-1185">Reference proteome</keyword>
<evidence type="ECO:0000256" key="9">
    <source>
        <dbReference type="ARBA" id="ARBA00022729"/>
    </source>
</evidence>
<evidence type="ECO:0000256" key="1">
    <source>
        <dbReference type="ARBA" id="ARBA00000695"/>
    </source>
</evidence>
<keyword evidence="14" id="KW-0804">Transcription</keyword>
<keyword evidence="11" id="KW-0805">Transcription regulation</keyword>
<dbReference type="GO" id="GO:0005634">
    <property type="term" value="C:nucleus"/>
    <property type="evidence" value="ECO:0007669"/>
    <property type="project" value="UniProtKB-SubCell"/>
</dbReference>
<evidence type="ECO:0000256" key="10">
    <source>
        <dbReference type="ARBA" id="ARBA00022837"/>
    </source>
</evidence>
<evidence type="ECO:0000256" key="8">
    <source>
        <dbReference type="ARBA" id="ARBA00022723"/>
    </source>
</evidence>
<evidence type="ECO:0000256" key="15">
    <source>
        <dbReference type="ARBA" id="ARBA00023180"/>
    </source>
</evidence>
<dbReference type="AlphaFoldDB" id="A0A498HHJ5"/>
<feature type="chain" id="PRO_5019618122" description="Pectate lyase" evidence="19">
    <location>
        <begin position="24"/>
        <end position="674"/>
    </location>
</feature>
<dbReference type="UniPathway" id="UPA00545">
    <property type="reaction ID" value="UER00824"/>
</dbReference>
<keyword evidence="7" id="KW-0134">Cell wall</keyword>
<dbReference type="InterPro" id="IPR036955">
    <property type="entry name" value="AP2/ERF_dom_sf"/>
</dbReference>
<dbReference type="GO" id="GO:0046872">
    <property type="term" value="F:metal ion binding"/>
    <property type="evidence" value="ECO:0007669"/>
    <property type="project" value="UniProtKB-KW"/>
</dbReference>
<evidence type="ECO:0000256" key="6">
    <source>
        <dbReference type="ARBA" id="ARBA00012272"/>
    </source>
</evidence>
<evidence type="ECO:0000256" key="20">
    <source>
        <dbReference type="SAM" id="MobiDB-lite"/>
    </source>
</evidence>
<dbReference type="PANTHER" id="PTHR31683">
    <property type="entry name" value="PECTATE LYASE 18-RELATED"/>
    <property type="match status" value="1"/>
</dbReference>
<feature type="domain" description="AP2/ERF" evidence="21">
    <location>
        <begin position="520"/>
        <end position="586"/>
    </location>
</feature>
<evidence type="ECO:0000259" key="21">
    <source>
        <dbReference type="PROSITE" id="PS51032"/>
    </source>
</evidence>
<dbReference type="Pfam" id="PF00544">
    <property type="entry name" value="Pectate_lyase_4"/>
    <property type="match status" value="1"/>
</dbReference>
<evidence type="ECO:0000256" key="4">
    <source>
        <dbReference type="ARBA" id="ARBA00005220"/>
    </source>
</evidence>
<dbReference type="InterPro" id="IPR011050">
    <property type="entry name" value="Pectin_lyase_fold/virulence"/>
</dbReference>
<organism evidence="22 23">
    <name type="scientific">Malus domestica</name>
    <name type="common">Apple</name>
    <name type="synonym">Pyrus malus</name>
    <dbReference type="NCBI Taxonomy" id="3750"/>
    <lineage>
        <taxon>Eukaryota</taxon>
        <taxon>Viridiplantae</taxon>
        <taxon>Streptophyta</taxon>
        <taxon>Embryophyta</taxon>
        <taxon>Tracheophyta</taxon>
        <taxon>Spermatophyta</taxon>
        <taxon>Magnoliopsida</taxon>
        <taxon>eudicotyledons</taxon>
        <taxon>Gunneridae</taxon>
        <taxon>Pentapetalae</taxon>
        <taxon>rosids</taxon>
        <taxon>fabids</taxon>
        <taxon>Rosales</taxon>
        <taxon>Rosaceae</taxon>
        <taxon>Amygdaloideae</taxon>
        <taxon>Maleae</taxon>
        <taxon>Malus</taxon>
    </lineage>
</organism>
<evidence type="ECO:0000256" key="19">
    <source>
        <dbReference type="RuleBase" id="RU361123"/>
    </source>
</evidence>
<keyword evidence="8 19" id="KW-0479">Metal-binding</keyword>
<dbReference type="FunFam" id="3.30.730.10:FF:000004">
    <property type="entry name" value="AP2-like ethylene-responsive transcription factor"/>
    <property type="match status" value="1"/>
</dbReference>
<keyword evidence="13" id="KW-0010">Activator</keyword>
<comment type="catalytic activity">
    <reaction evidence="1 19">
        <text>Eliminative cleavage of (1-&gt;4)-alpha-D-galacturonan to give oligosaccharides with 4-deoxy-alpha-D-galact-4-enuronosyl groups at their non-reducing ends.</text>
        <dbReference type="EC" id="4.2.2.2"/>
    </reaction>
</comment>
<feature type="domain" description="AP2/ERF" evidence="21">
    <location>
        <begin position="622"/>
        <end position="654"/>
    </location>
</feature>
<dbReference type="Proteomes" id="UP000290289">
    <property type="component" value="Chromosome 17"/>
</dbReference>
<dbReference type="PRINTS" id="PR00807">
    <property type="entry name" value="AMBALLERGEN"/>
</dbReference>
<evidence type="ECO:0000313" key="23">
    <source>
        <dbReference type="Proteomes" id="UP000290289"/>
    </source>
</evidence>